<dbReference type="InterPro" id="IPR009030">
    <property type="entry name" value="Growth_fac_rcpt_cys_sf"/>
</dbReference>
<feature type="domain" description="Kazal-like" evidence="6">
    <location>
        <begin position="115"/>
        <end position="165"/>
    </location>
</feature>
<sequence>MTRRGVFLILLLSITNRQQVKCLVEENVVQNVTTKVQIEGCNECADYRCPDDPSKCLLGSVPDSCECCAAGICARLDGDSCWNASIPELLPKSRNEGFCARNYLCQLRSDLHEEDEAEAVCVCMEQSPACGSNNETYPTPCALHEHAMRLKNSSLKLQHLGPCPTRPWILTGPRDVVSTTGQRVALNCEVKGFPVPDISWEFDSTLGDMVLKLPSKEHEGVVSTNDGPEPLMKTSWMQLVRMEKRLVGTYRCIANNTMGEASAAAFVSML</sequence>
<dbReference type="PANTHER" id="PTHR14186:SF19">
    <property type="entry name" value="INSULIN-LIKE GROWTH FACTOR-BINDING PROTEIN 7"/>
    <property type="match status" value="1"/>
</dbReference>
<dbReference type="InterPro" id="IPR003598">
    <property type="entry name" value="Ig_sub2"/>
</dbReference>
<evidence type="ECO:0000256" key="4">
    <source>
        <dbReference type="SAM" id="SignalP"/>
    </source>
</evidence>
<dbReference type="SMART" id="SM00280">
    <property type="entry name" value="KAZAL"/>
    <property type="match status" value="1"/>
</dbReference>
<dbReference type="Pfam" id="PF07679">
    <property type="entry name" value="I-set"/>
    <property type="match status" value="1"/>
</dbReference>
<evidence type="ECO:0000313" key="7">
    <source>
        <dbReference type="Proteomes" id="UP000694920"/>
    </source>
</evidence>
<dbReference type="Gene3D" id="4.10.40.20">
    <property type="match status" value="1"/>
</dbReference>
<dbReference type="PROSITE" id="PS51465">
    <property type="entry name" value="KAZAL_2"/>
    <property type="match status" value="1"/>
</dbReference>
<dbReference type="InterPro" id="IPR011390">
    <property type="entry name" value="IGFBP_rP_mac25"/>
</dbReference>
<dbReference type="InterPro" id="IPR007110">
    <property type="entry name" value="Ig-like_dom"/>
</dbReference>
<dbReference type="InterPro" id="IPR013783">
    <property type="entry name" value="Ig-like_fold"/>
</dbReference>
<name>A0AAJ7BSX5_CEPCN</name>
<keyword evidence="7" id="KW-1185">Reference proteome</keyword>
<keyword evidence="2" id="KW-0964">Secreted</keyword>
<dbReference type="Gene3D" id="2.60.40.10">
    <property type="entry name" value="Immunoglobulins"/>
    <property type="match status" value="1"/>
</dbReference>
<dbReference type="PANTHER" id="PTHR14186">
    <property type="entry name" value="INSULIN-LIKE GROWTH FACTOR BINDING PROTEIN-RELATED"/>
    <property type="match status" value="1"/>
</dbReference>
<dbReference type="SMART" id="SM00409">
    <property type="entry name" value="IG"/>
    <property type="match status" value="1"/>
</dbReference>
<proteinExistence type="predicted"/>
<dbReference type="GO" id="GO:0005520">
    <property type="term" value="F:insulin-like growth factor binding"/>
    <property type="evidence" value="ECO:0007669"/>
    <property type="project" value="InterPro"/>
</dbReference>
<dbReference type="InterPro" id="IPR002350">
    <property type="entry name" value="Kazal_dom"/>
</dbReference>
<dbReference type="GO" id="GO:0009966">
    <property type="term" value="P:regulation of signal transduction"/>
    <property type="evidence" value="ECO:0007669"/>
    <property type="project" value="TreeGrafter"/>
</dbReference>
<accession>A0AAJ7BSX5</accession>
<dbReference type="Pfam" id="PF07648">
    <property type="entry name" value="Kazal_2"/>
    <property type="match status" value="1"/>
</dbReference>
<dbReference type="GeneID" id="107266976"/>
<feature type="domain" description="Ig-like" evidence="5">
    <location>
        <begin position="167"/>
        <end position="268"/>
    </location>
</feature>
<evidence type="ECO:0000256" key="2">
    <source>
        <dbReference type="ARBA" id="ARBA00022525"/>
    </source>
</evidence>
<gene>
    <name evidence="8" type="primary">LOC107266976</name>
</gene>
<keyword evidence="3 4" id="KW-0732">Signal</keyword>
<feature type="signal peptide" evidence="4">
    <location>
        <begin position="1"/>
        <end position="22"/>
    </location>
</feature>
<dbReference type="Proteomes" id="UP000694920">
    <property type="component" value="Unplaced"/>
</dbReference>
<dbReference type="SMART" id="SM00408">
    <property type="entry name" value="IGc2"/>
    <property type="match status" value="1"/>
</dbReference>
<evidence type="ECO:0000259" key="5">
    <source>
        <dbReference type="PROSITE" id="PS50835"/>
    </source>
</evidence>
<dbReference type="SUPFAM" id="SSF100895">
    <property type="entry name" value="Kazal-type serine protease inhibitors"/>
    <property type="match status" value="1"/>
</dbReference>
<dbReference type="InterPro" id="IPR003599">
    <property type="entry name" value="Ig_sub"/>
</dbReference>
<dbReference type="InterPro" id="IPR036179">
    <property type="entry name" value="Ig-like_dom_sf"/>
</dbReference>
<dbReference type="SUPFAM" id="SSF48726">
    <property type="entry name" value="Immunoglobulin"/>
    <property type="match status" value="1"/>
</dbReference>
<dbReference type="PROSITE" id="PS50835">
    <property type="entry name" value="IG_LIKE"/>
    <property type="match status" value="1"/>
</dbReference>
<dbReference type="CDD" id="cd00104">
    <property type="entry name" value="KAZAL_FS"/>
    <property type="match status" value="1"/>
</dbReference>
<dbReference type="GO" id="GO:0001558">
    <property type="term" value="P:regulation of cell growth"/>
    <property type="evidence" value="ECO:0007669"/>
    <property type="project" value="InterPro"/>
</dbReference>
<dbReference type="InterPro" id="IPR013098">
    <property type="entry name" value="Ig_I-set"/>
</dbReference>
<evidence type="ECO:0000313" key="8">
    <source>
        <dbReference type="RefSeq" id="XP_015593611.1"/>
    </source>
</evidence>
<evidence type="ECO:0000256" key="1">
    <source>
        <dbReference type="ARBA" id="ARBA00004613"/>
    </source>
</evidence>
<dbReference type="AlphaFoldDB" id="A0AAJ7BSX5"/>
<comment type="subcellular location">
    <subcellularLocation>
        <location evidence="1">Secreted</location>
    </subcellularLocation>
</comment>
<organism evidence="7 8">
    <name type="scientific">Cephus cinctus</name>
    <name type="common">Wheat stem sawfly</name>
    <dbReference type="NCBI Taxonomy" id="211228"/>
    <lineage>
        <taxon>Eukaryota</taxon>
        <taxon>Metazoa</taxon>
        <taxon>Ecdysozoa</taxon>
        <taxon>Arthropoda</taxon>
        <taxon>Hexapoda</taxon>
        <taxon>Insecta</taxon>
        <taxon>Pterygota</taxon>
        <taxon>Neoptera</taxon>
        <taxon>Endopterygota</taxon>
        <taxon>Hymenoptera</taxon>
        <taxon>Cephoidea</taxon>
        <taxon>Cephidae</taxon>
        <taxon>Cephus</taxon>
    </lineage>
</organism>
<dbReference type="KEGG" id="ccin:107266976"/>
<dbReference type="RefSeq" id="XP_015593611.1">
    <property type="nucleotide sequence ID" value="XM_015738125.2"/>
</dbReference>
<dbReference type="Gene3D" id="3.30.60.30">
    <property type="match status" value="1"/>
</dbReference>
<protein>
    <submittedName>
        <fullName evidence="8">Insulin-like growth factor-binding protein-related protein 1</fullName>
    </submittedName>
</protein>
<reference evidence="8" key="1">
    <citation type="submission" date="2025-08" db="UniProtKB">
        <authorList>
            <consortium name="RefSeq"/>
        </authorList>
    </citation>
    <scope>IDENTIFICATION</scope>
</reference>
<evidence type="ECO:0000256" key="3">
    <source>
        <dbReference type="ARBA" id="ARBA00022729"/>
    </source>
</evidence>
<feature type="chain" id="PRO_5042474548" evidence="4">
    <location>
        <begin position="23"/>
        <end position="270"/>
    </location>
</feature>
<dbReference type="GO" id="GO:0005576">
    <property type="term" value="C:extracellular region"/>
    <property type="evidence" value="ECO:0007669"/>
    <property type="project" value="UniProtKB-SubCell"/>
</dbReference>
<dbReference type="SUPFAM" id="SSF57184">
    <property type="entry name" value="Growth factor receptor domain"/>
    <property type="match status" value="1"/>
</dbReference>
<evidence type="ECO:0000259" key="6">
    <source>
        <dbReference type="PROSITE" id="PS51465"/>
    </source>
</evidence>
<dbReference type="InterPro" id="IPR036058">
    <property type="entry name" value="Kazal_dom_sf"/>
</dbReference>